<evidence type="ECO:0000256" key="2">
    <source>
        <dbReference type="SAM" id="Phobius"/>
    </source>
</evidence>
<dbReference type="KEGG" id="spar:SPRG_00382"/>
<evidence type="ECO:0000256" key="1">
    <source>
        <dbReference type="SAM" id="MobiDB-lite"/>
    </source>
</evidence>
<dbReference type="GO" id="GO:0016020">
    <property type="term" value="C:membrane"/>
    <property type="evidence" value="ECO:0007669"/>
    <property type="project" value="TreeGrafter"/>
</dbReference>
<feature type="transmembrane region" description="Helical" evidence="2">
    <location>
        <begin position="144"/>
        <end position="164"/>
    </location>
</feature>
<dbReference type="VEuPathDB" id="FungiDB:SPRG_00382"/>
<dbReference type="OrthoDB" id="72921at2759"/>
<name>A0A067DA67_SAPPC</name>
<feature type="transmembrane region" description="Helical" evidence="2">
    <location>
        <begin position="418"/>
        <end position="438"/>
    </location>
</feature>
<dbReference type="OMA" id="LAPNAWE"/>
<dbReference type="PANTHER" id="PTHR31145">
    <property type="entry name" value="INTEGRAL MEMBRANE PROTEIN (AFU_ORTHOLOGUE AFUA_7G01610)"/>
    <property type="match status" value="1"/>
</dbReference>
<protein>
    <recommendedName>
        <fullName evidence="3">TRP C-terminal domain-containing protein</fullName>
    </recommendedName>
</protein>
<feature type="region of interest" description="Disordered" evidence="1">
    <location>
        <begin position="83"/>
        <end position="137"/>
    </location>
</feature>
<feature type="transmembrane region" description="Helical" evidence="2">
    <location>
        <begin position="444"/>
        <end position="462"/>
    </location>
</feature>
<proteinExistence type="predicted"/>
<feature type="domain" description="TRP C-terminal" evidence="3">
    <location>
        <begin position="248"/>
        <end position="528"/>
    </location>
</feature>
<keyword evidence="2" id="KW-0472">Membrane</keyword>
<dbReference type="InterPro" id="IPR040241">
    <property type="entry name" value="TRP_Flc/Pkd2-like"/>
</dbReference>
<evidence type="ECO:0000313" key="5">
    <source>
        <dbReference type="Proteomes" id="UP000030745"/>
    </source>
</evidence>
<organism evidence="4 5">
    <name type="scientific">Saprolegnia parasitica (strain CBS 223.65)</name>
    <dbReference type="NCBI Taxonomy" id="695850"/>
    <lineage>
        <taxon>Eukaryota</taxon>
        <taxon>Sar</taxon>
        <taxon>Stramenopiles</taxon>
        <taxon>Oomycota</taxon>
        <taxon>Saprolegniomycetes</taxon>
        <taxon>Saprolegniales</taxon>
        <taxon>Saprolegniaceae</taxon>
        <taxon>Saprolegnia</taxon>
    </lineage>
</organism>
<dbReference type="GO" id="GO:0055085">
    <property type="term" value="P:transmembrane transport"/>
    <property type="evidence" value="ECO:0007669"/>
    <property type="project" value="TreeGrafter"/>
</dbReference>
<gene>
    <name evidence="4" type="ORF">SPRG_00382</name>
</gene>
<reference evidence="4 5" key="1">
    <citation type="journal article" date="2013" name="PLoS Genet.">
        <title>Distinctive expansion of potential virulence genes in the genome of the oomycete fish pathogen Saprolegnia parasitica.</title>
        <authorList>
            <person name="Jiang R.H."/>
            <person name="de Bruijn I."/>
            <person name="Haas B.J."/>
            <person name="Belmonte R."/>
            <person name="Lobach L."/>
            <person name="Christie J."/>
            <person name="van den Ackerveken G."/>
            <person name="Bottin A."/>
            <person name="Bulone V."/>
            <person name="Diaz-Moreno S.M."/>
            <person name="Dumas B."/>
            <person name="Fan L."/>
            <person name="Gaulin E."/>
            <person name="Govers F."/>
            <person name="Grenville-Briggs L.J."/>
            <person name="Horner N.R."/>
            <person name="Levin J.Z."/>
            <person name="Mammella M."/>
            <person name="Meijer H.J."/>
            <person name="Morris P."/>
            <person name="Nusbaum C."/>
            <person name="Oome S."/>
            <person name="Phillips A.J."/>
            <person name="van Rooyen D."/>
            <person name="Rzeszutek E."/>
            <person name="Saraiva M."/>
            <person name="Secombes C.J."/>
            <person name="Seidl M.F."/>
            <person name="Snel B."/>
            <person name="Stassen J.H."/>
            <person name="Sykes S."/>
            <person name="Tripathy S."/>
            <person name="van den Berg H."/>
            <person name="Vega-Arreguin J.C."/>
            <person name="Wawra S."/>
            <person name="Young S.K."/>
            <person name="Zeng Q."/>
            <person name="Dieguez-Uribeondo J."/>
            <person name="Russ C."/>
            <person name="Tyler B.M."/>
            <person name="van West P."/>
        </authorList>
    </citation>
    <scope>NUCLEOTIDE SEQUENCE [LARGE SCALE GENOMIC DNA]</scope>
    <source>
        <strain evidence="4 5">CBS 223.65</strain>
    </source>
</reference>
<feature type="transmembrane region" description="Helical" evidence="2">
    <location>
        <begin position="277"/>
        <end position="299"/>
    </location>
</feature>
<dbReference type="PANTHER" id="PTHR31145:SF6">
    <property type="entry name" value="INTEGRAL MEMBRANE PROTEIN (AFU_ORTHOLOGUE AFUA_7G01610)"/>
    <property type="match status" value="1"/>
</dbReference>
<dbReference type="AlphaFoldDB" id="A0A067DA67"/>
<dbReference type="InterPro" id="IPR010308">
    <property type="entry name" value="TRP_C"/>
</dbReference>
<dbReference type="Pfam" id="PF06011">
    <property type="entry name" value="TRP"/>
    <property type="match status" value="1"/>
</dbReference>
<feature type="transmembrane region" description="Helical" evidence="2">
    <location>
        <begin position="503"/>
        <end position="521"/>
    </location>
</feature>
<dbReference type="RefSeq" id="XP_012193871.1">
    <property type="nucleotide sequence ID" value="XM_012338481.1"/>
</dbReference>
<feature type="transmembrane region" description="Helical" evidence="2">
    <location>
        <begin position="469"/>
        <end position="491"/>
    </location>
</feature>
<keyword evidence="2" id="KW-0812">Transmembrane</keyword>
<feature type="transmembrane region" description="Helical" evidence="2">
    <location>
        <begin position="366"/>
        <end position="389"/>
    </location>
</feature>
<dbReference type="GeneID" id="24123026"/>
<evidence type="ECO:0000313" key="4">
    <source>
        <dbReference type="EMBL" id="KDO35536.1"/>
    </source>
</evidence>
<keyword evidence="5" id="KW-1185">Reference proteome</keyword>
<evidence type="ECO:0000259" key="3">
    <source>
        <dbReference type="Pfam" id="PF06011"/>
    </source>
</evidence>
<accession>A0A067DA67</accession>
<dbReference type="Proteomes" id="UP000030745">
    <property type="component" value="Unassembled WGS sequence"/>
</dbReference>
<dbReference type="EMBL" id="KK583189">
    <property type="protein sequence ID" value="KDO35536.1"/>
    <property type="molecule type" value="Genomic_DNA"/>
</dbReference>
<feature type="transmembrane region" description="Helical" evidence="2">
    <location>
        <begin position="330"/>
        <end position="354"/>
    </location>
</feature>
<sequence>MRRSPRTLRRMRQSPRTLRAIVLITPAPTETKSPILDNLLGKTDSVATTAPLEDALLSKETPAPTTIPAVVTINPDDLNKLKDLNNLGTTAPPSSGSSSGSKAVANDHSENKNRGKAGSDVTVADSKRDVTTGSESAAEQTVRYTASAVVGITVVILAFFQFLAMNPSYIAGETASERLLAPNAWELPLFVSFVQQASALALARNAKVPQLFYTNFLDSLSWLAFLIRGSAPTKAGTAAVSSVQLVGHRQLAEYDAIGFVQFAVRSDVRERDWFLRVWVALLIVLAILLVCVIATALFAKWASQRGNPFHTETSDSHKRSVNLRSISRRLLGMCVIVMYLVLLPLTMIALFELLQDASTSGFPHGNAILALVTLVLVVALLTYGMVSLYRLTEAGLSKWQTRVVFGVLYSSYTYSCRLFFAAPALVQIATGVVIASVTTDPLTQLLLLIALHLVYVGALVALRPCECSVHFGFVLGAEAMIVLIYGIAAGMTDASLSVETQKTLSYVILILLCVAFVGMFVRQLFLLWTYSSGWAKEGNESYSGLPTLHDHDMMESGPGQYTISLKGSDLNSSRGYDSQQTDSPTNTIRIVDGHKQIQI</sequence>
<keyword evidence="2" id="KW-1133">Transmembrane helix</keyword>
<dbReference type="STRING" id="695850.A0A067DA67"/>